<accession>A0A369L3D8</accession>
<dbReference type="AlphaFoldDB" id="A0A369L3D8"/>
<evidence type="ECO:0000313" key="2">
    <source>
        <dbReference type="Proteomes" id="UP000253792"/>
    </source>
</evidence>
<dbReference type="EMBL" id="PPTP01000008">
    <property type="protein sequence ID" value="RDB54583.1"/>
    <property type="molecule type" value="Genomic_DNA"/>
</dbReference>
<protein>
    <submittedName>
        <fullName evidence="1">Uncharacterized protein</fullName>
    </submittedName>
</protein>
<gene>
    <name evidence="1" type="ORF">C1880_08450</name>
</gene>
<sequence>MSDLLHKGYGISAIHNTCAPKRESAGQNPVEGRSILQMIEIWPIMSAFSVVSHRDKALFEQLILH</sequence>
<proteinExistence type="predicted"/>
<comment type="caution">
    <text evidence="1">The sequence shown here is derived from an EMBL/GenBank/DDBJ whole genome shotgun (WGS) entry which is preliminary data.</text>
</comment>
<keyword evidence="2" id="KW-1185">Reference proteome</keyword>
<organism evidence="1 2">
    <name type="scientific">Senegalimassilia anaerobia</name>
    <dbReference type="NCBI Taxonomy" id="1473216"/>
    <lineage>
        <taxon>Bacteria</taxon>
        <taxon>Bacillati</taxon>
        <taxon>Actinomycetota</taxon>
        <taxon>Coriobacteriia</taxon>
        <taxon>Coriobacteriales</taxon>
        <taxon>Coriobacteriaceae</taxon>
        <taxon>Senegalimassilia</taxon>
    </lineage>
</organism>
<reference evidence="1 2" key="1">
    <citation type="journal article" date="2018" name="Elife">
        <title>Discovery and characterization of a prevalent human gut bacterial enzyme sufficient for the inactivation of a family of plant toxins.</title>
        <authorList>
            <person name="Koppel N."/>
            <person name="Bisanz J.E."/>
            <person name="Pandelia M.E."/>
            <person name="Turnbaugh P.J."/>
            <person name="Balskus E.P."/>
        </authorList>
    </citation>
    <scope>NUCLEOTIDE SEQUENCE [LARGE SCALE GENOMIC DNA]</scope>
    <source>
        <strain evidence="2">anaerobia AP69FAA</strain>
    </source>
</reference>
<dbReference type="Proteomes" id="UP000253792">
    <property type="component" value="Unassembled WGS sequence"/>
</dbReference>
<evidence type="ECO:0000313" key="1">
    <source>
        <dbReference type="EMBL" id="RDB54583.1"/>
    </source>
</evidence>
<name>A0A369L3D8_9ACTN</name>